<evidence type="ECO:0000256" key="1">
    <source>
        <dbReference type="ARBA" id="ARBA00004141"/>
    </source>
</evidence>
<accession>A0ABM1T9R3</accession>
<keyword evidence="4 8" id="KW-1133">Transmembrane helix</keyword>
<evidence type="ECO:0000256" key="6">
    <source>
        <dbReference type="ARBA" id="ARBA00023136"/>
    </source>
</evidence>
<evidence type="ECO:0000256" key="5">
    <source>
        <dbReference type="ARBA" id="ARBA00023065"/>
    </source>
</evidence>
<evidence type="ECO:0000256" key="3">
    <source>
        <dbReference type="ARBA" id="ARBA00022692"/>
    </source>
</evidence>
<protein>
    <submittedName>
        <fullName evidence="11">Short transient receptor potential channel 7-like</fullName>
    </submittedName>
</protein>
<gene>
    <name evidence="11" type="primary">LOC111088054</name>
</gene>
<feature type="transmembrane region" description="Helical" evidence="8">
    <location>
        <begin position="33"/>
        <end position="55"/>
    </location>
</feature>
<keyword evidence="5" id="KW-0406">Ion transport</keyword>
<keyword evidence="3 8" id="KW-0812">Transmembrane</keyword>
<sequence length="292" mass="33635">MEAVFLMTFVFWIKAYFDSDDGNERKYWPSFDATLIHEGLLAIASILACGRLMYFCQHSRLAGPFQTSLEYMGYEILGFLFICFIIILSFATGLTRLYQAYNGMSYVDSSGTKVVQMSSFVSFDQSVKTLFWALFGMSPVEAVDIVMLDLSSSAKSNSTFNQHVFTEGVGHFLYAVYHLLILIVLVNTLIAMMTNSFQNIVNNVNVEWKFARTQMLLTYIDGIILCSSPFNLIYYLVLLCYKKVQKTKRLSNYWKLPVSLEDYHHDPAHYEALMDVIIRRYFKEKNPLETTV</sequence>
<feature type="transmembrane region" description="Helical" evidence="8">
    <location>
        <begin position="172"/>
        <end position="197"/>
    </location>
</feature>
<evidence type="ECO:0000256" key="7">
    <source>
        <dbReference type="ARBA" id="ARBA00023303"/>
    </source>
</evidence>
<keyword evidence="6 8" id="KW-0472">Membrane</keyword>
<name>A0ABM1T9R3_LIMPO</name>
<evidence type="ECO:0000256" key="8">
    <source>
        <dbReference type="SAM" id="Phobius"/>
    </source>
</evidence>
<dbReference type="RefSeq" id="XP_022252619.1">
    <property type="nucleotide sequence ID" value="XM_022396911.1"/>
</dbReference>
<keyword evidence="7" id="KW-0407">Ion channel</keyword>
<evidence type="ECO:0000313" key="10">
    <source>
        <dbReference type="Proteomes" id="UP000694941"/>
    </source>
</evidence>
<evidence type="ECO:0000313" key="11">
    <source>
        <dbReference type="RefSeq" id="XP_022252619.1"/>
    </source>
</evidence>
<keyword evidence="10" id="KW-1185">Reference proteome</keyword>
<proteinExistence type="predicted"/>
<reference evidence="11" key="1">
    <citation type="submission" date="2025-08" db="UniProtKB">
        <authorList>
            <consortium name="RefSeq"/>
        </authorList>
    </citation>
    <scope>IDENTIFICATION</scope>
    <source>
        <tissue evidence="11">Muscle</tissue>
    </source>
</reference>
<feature type="transmembrane region" description="Helical" evidence="8">
    <location>
        <begin position="130"/>
        <end position="151"/>
    </location>
</feature>
<keyword evidence="2" id="KW-0813">Transport</keyword>
<dbReference type="InterPro" id="IPR002153">
    <property type="entry name" value="TRPC_channel"/>
</dbReference>
<dbReference type="InterPro" id="IPR005821">
    <property type="entry name" value="Ion_trans_dom"/>
</dbReference>
<dbReference type="PANTHER" id="PTHR10117">
    <property type="entry name" value="TRANSIENT RECEPTOR POTENTIAL CHANNEL"/>
    <property type="match status" value="1"/>
</dbReference>
<comment type="subcellular location">
    <subcellularLocation>
        <location evidence="1">Membrane</location>
        <topology evidence="1">Multi-pass membrane protein</topology>
    </subcellularLocation>
</comment>
<dbReference type="PANTHER" id="PTHR10117:SF54">
    <property type="entry name" value="TRANSIENT RECEPTOR POTENTIAL-GAMMA PROTEIN"/>
    <property type="match status" value="1"/>
</dbReference>
<feature type="transmembrane region" description="Helical" evidence="8">
    <location>
        <begin position="76"/>
        <end position="98"/>
    </location>
</feature>
<evidence type="ECO:0000259" key="9">
    <source>
        <dbReference type="Pfam" id="PF00520"/>
    </source>
</evidence>
<feature type="transmembrane region" description="Helical" evidence="8">
    <location>
        <begin position="217"/>
        <end position="241"/>
    </location>
</feature>
<evidence type="ECO:0000256" key="2">
    <source>
        <dbReference type="ARBA" id="ARBA00022448"/>
    </source>
</evidence>
<feature type="domain" description="Ion transport" evidence="9">
    <location>
        <begin position="36"/>
        <end position="201"/>
    </location>
</feature>
<dbReference type="Proteomes" id="UP000694941">
    <property type="component" value="Unplaced"/>
</dbReference>
<dbReference type="PRINTS" id="PR01097">
    <property type="entry name" value="TRNSRECEPTRP"/>
</dbReference>
<dbReference type="GeneID" id="111088054"/>
<evidence type="ECO:0000256" key="4">
    <source>
        <dbReference type="ARBA" id="ARBA00022989"/>
    </source>
</evidence>
<organism evidence="10 11">
    <name type="scientific">Limulus polyphemus</name>
    <name type="common">Atlantic horseshoe crab</name>
    <dbReference type="NCBI Taxonomy" id="6850"/>
    <lineage>
        <taxon>Eukaryota</taxon>
        <taxon>Metazoa</taxon>
        <taxon>Ecdysozoa</taxon>
        <taxon>Arthropoda</taxon>
        <taxon>Chelicerata</taxon>
        <taxon>Merostomata</taxon>
        <taxon>Xiphosura</taxon>
        <taxon>Limulidae</taxon>
        <taxon>Limulus</taxon>
    </lineage>
</organism>
<dbReference type="Pfam" id="PF00520">
    <property type="entry name" value="Ion_trans"/>
    <property type="match status" value="1"/>
</dbReference>